<dbReference type="Proteomes" id="UP000449969">
    <property type="component" value="Unassembled WGS sequence"/>
</dbReference>
<protein>
    <submittedName>
        <fullName evidence="1">Uncharacterized protein</fullName>
    </submittedName>
</protein>
<keyword evidence="2" id="KW-1185">Reference proteome</keyword>
<dbReference type="OrthoDB" id="8239099at2"/>
<dbReference type="EMBL" id="WQNE01000039">
    <property type="protein sequence ID" value="MVT77774.1"/>
    <property type="molecule type" value="Genomic_DNA"/>
</dbReference>
<organism evidence="1 2">
    <name type="scientific">Bradyrhizobium cajani</name>
    <dbReference type="NCBI Taxonomy" id="1928661"/>
    <lineage>
        <taxon>Bacteria</taxon>
        <taxon>Pseudomonadati</taxon>
        <taxon>Pseudomonadota</taxon>
        <taxon>Alphaproteobacteria</taxon>
        <taxon>Hyphomicrobiales</taxon>
        <taxon>Nitrobacteraceae</taxon>
        <taxon>Bradyrhizobium</taxon>
    </lineage>
</organism>
<accession>A0A844TPN6</accession>
<proteinExistence type="predicted"/>
<evidence type="ECO:0000313" key="2">
    <source>
        <dbReference type="Proteomes" id="UP000449969"/>
    </source>
</evidence>
<gene>
    <name evidence="1" type="ORF">GPL20_32795</name>
</gene>
<evidence type="ECO:0000313" key="1">
    <source>
        <dbReference type="EMBL" id="MVT77774.1"/>
    </source>
</evidence>
<name>A0A844TPN6_9BRAD</name>
<sequence>MRIREDNRNMFLLVTVTLCCVAVAATLALFEPVFGQGPERRIADSRPVDASAHAPVRVVGAPFIPNTNPRQR</sequence>
<comment type="caution">
    <text evidence="1">The sequence shown here is derived from an EMBL/GenBank/DDBJ whole genome shotgun (WGS) entry which is preliminary data.</text>
</comment>
<reference evidence="1 2" key="1">
    <citation type="submission" date="2019-12" db="EMBL/GenBank/DDBJ databases">
        <title>Draft genome sequences Bradyrhizobium cajani AMBPC1010, Bradyrhizobium pachyrhizi AMBPC1040 and Bradyrhizobium yuanmingense ALSPC3051, three plant growth promoting strains isolated from nodules of Cajanus cajan L. in Dominican Republic.</title>
        <authorList>
            <person name="Flores-Felix J.D."/>
            <person name="Araujo J."/>
            <person name="Diaz-Alcantara C."/>
            <person name="Gonzalez-Andres F."/>
            <person name="Velazquez E."/>
        </authorList>
    </citation>
    <scope>NUCLEOTIDE SEQUENCE [LARGE SCALE GENOMIC DNA]</scope>
    <source>
        <strain evidence="1 2">1010</strain>
    </source>
</reference>
<dbReference type="AlphaFoldDB" id="A0A844TPN6"/>